<dbReference type="GO" id="GO:0004984">
    <property type="term" value="F:olfactory receptor activity"/>
    <property type="evidence" value="ECO:0007669"/>
    <property type="project" value="InterPro"/>
</dbReference>
<feature type="transmembrane region" description="Helical" evidence="11">
    <location>
        <begin position="111"/>
        <end position="134"/>
    </location>
</feature>
<feature type="transmembrane region" description="Helical" evidence="11">
    <location>
        <begin position="403"/>
        <end position="426"/>
    </location>
</feature>
<feature type="transmembrane region" description="Helical" evidence="11">
    <location>
        <begin position="297"/>
        <end position="316"/>
    </location>
</feature>
<evidence type="ECO:0000256" key="4">
    <source>
        <dbReference type="ARBA" id="ARBA00022692"/>
    </source>
</evidence>
<keyword evidence="10" id="KW-0175">Coiled coil</keyword>
<feature type="transmembrane region" description="Helical" evidence="11">
    <location>
        <begin position="452"/>
        <end position="472"/>
    </location>
</feature>
<keyword evidence="6 11" id="KW-1133">Transmembrane helix</keyword>
<gene>
    <name evidence="12" type="ORF">CHIRRI_LOCUS1233</name>
</gene>
<evidence type="ECO:0000256" key="6">
    <source>
        <dbReference type="ARBA" id="ARBA00022989"/>
    </source>
</evidence>
<feature type="transmembrane region" description="Helical" evidence="11">
    <location>
        <begin position="154"/>
        <end position="176"/>
    </location>
</feature>
<evidence type="ECO:0000256" key="5">
    <source>
        <dbReference type="ARBA" id="ARBA00022725"/>
    </source>
</evidence>
<evidence type="ECO:0000256" key="11">
    <source>
        <dbReference type="SAM" id="Phobius"/>
    </source>
</evidence>
<organism evidence="12 13">
    <name type="scientific">Chironomus riparius</name>
    <dbReference type="NCBI Taxonomy" id="315576"/>
    <lineage>
        <taxon>Eukaryota</taxon>
        <taxon>Metazoa</taxon>
        <taxon>Ecdysozoa</taxon>
        <taxon>Arthropoda</taxon>
        <taxon>Hexapoda</taxon>
        <taxon>Insecta</taxon>
        <taxon>Pterygota</taxon>
        <taxon>Neoptera</taxon>
        <taxon>Endopterygota</taxon>
        <taxon>Diptera</taxon>
        <taxon>Nematocera</taxon>
        <taxon>Chironomoidea</taxon>
        <taxon>Chironomidae</taxon>
        <taxon>Chironominae</taxon>
        <taxon>Chironomus</taxon>
    </lineage>
</organism>
<feature type="transmembrane region" description="Helical" evidence="11">
    <location>
        <begin position="272"/>
        <end position="291"/>
    </location>
</feature>
<dbReference type="GO" id="GO:0005549">
    <property type="term" value="F:odorant binding"/>
    <property type="evidence" value="ECO:0007669"/>
    <property type="project" value="InterPro"/>
</dbReference>
<keyword evidence="13" id="KW-1185">Reference proteome</keyword>
<dbReference type="PANTHER" id="PTHR21137">
    <property type="entry name" value="ODORANT RECEPTOR"/>
    <property type="match status" value="1"/>
</dbReference>
<dbReference type="Pfam" id="PF02949">
    <property type="entry name" value="7tm_6"/>
    <property type="match status" value="2"/>
</dbReference>
<evidence type="ECO:0000256" key="9">
    <source>
        <dbReference type="ARBA" id="ARBA00023224"/>
    </source>
</evidence>
<keyword evidence="9" id="KW-0807">Transducer</keyword>
<dbReference type="EMBL" id="OU895877">
    <property type="protein sequence ID" value="CAG9798248.1"/>
    <property type="molecule type" value="Genomic_DNA"/>
</dbReference>
<dbReference type="InterPro" id="IPR004117">
    <property type="entry name" value="7tm6_olfct_rcpt"/>
</dbReference>
<evidence type="ECO:0000256" key="1">
    <source>
        <dbReference type="ARBA" id="ARBA00004651"/>
    </source>
</evidence>
<feature type="coiled-coil region" evidence="10">
    <location>
        <begin position="529"/>
        <end position="556"/>
    </location>
</feature>
<evidence type="ECO:0008006" key="14">
    <source>
        <dbReference type="Google" id="ProtNLM"/>
    </source>
</evidence>
<reference evidence="12" key="2">
    <citation type="submission" date="2022-10" db="EMBL/GenBank/DDBJ databases">
        <authorList>
            <consortium name="ENA_rothamsted_submissions"/>
            <consortium name="culmorum"/>
            <person name="King R."/>
        </authorList>
    </citation>
    <scope>NUCLEOTIDE SEQUENCE</scope>
</reference>
<dbReference type="AlphaFoldDB" id="A0A9N9RHU8"/>
<keyword evidence="3" id="KW-0716">Sensory transduction</keyword>
<evidence type="ECO:0000256" key="7">
    <source>
        <dbReference type="ARBA" id="ARBA00023136"/>
    </source>
</evidence>
<keyword evidence="7 11" id="KW-0472">Membrane</keyword>
<dbReference type="PANTHER" id="PTHR21137:SF35">
    <property type="entry name" value="ODORANT RECEPTOR 19A-RELATED"/>
    <property type="match status" value="1"/>
</dbReference>
<evidence type="ECO:0000313" key="12">
    <source>
        <dbReference type="EMBL" id="CAG9798248.1"/>
    </source>
</evidence>
<evidence type="ECO:0000256" key="3">
    <source>
        <dbReference type="ARBA" id="ARBA00022606"/>
    </source>
</evidence>
<comment type="subcellular location">
    <subcellularLocation>
        <location evidence="1">Cell membrane</location>
        <topology evidence="1">Multi-pass membrane protein</topology>
    </subcellularLocation>
</comment>
<dbReference type="GO" id="GO:0005886">
    <property type="term" value="C:plasma membrane"/>
    <property type="evidence" value="ECO:0007669"/>
    <property type="project" value="UniProtKB-SubCell"/>
</dbReference>
<evidence type="ECO:0000256" key="2">
    <source>
        <dbReference type="ARBA" id="ARBA00022475"/>
    </source>
</evidence>
<keyword evidence="4 11" id="KW-0812">Transmembrane</keyword>
<dbReference type="GO" id="GO:0007165">
    <property type="term" value="P:signal transduction"/>
    <property type="evidence" value="ECO:0007669"/>
    <property type="project" value="UniProtKB-KW"/>
</dbReference>
<feature type="transmembrane region" description="Helical" evidence="11">
    <location>
        <begin position="591"/>
        <end position="609"/>
    </location>
</feature>
<keyword evidence="5" id="KW-0552">Olfaction</keyword>
<evidence type="ECO:0000313" key="13">
    <source>
        <dbReference type="Proteomes" id="UP001153620"/>
    </source>
</evidence>
<dbReference type="OrthoDB" id="7727963at2759"/>
<accession>A0A9N9RHU8</accession>
<feature type="transmembrane region" description="Helical" evidence="11">
    <location>
        <begin position="566"/>
        <end position="585"/>
    </location>
</feature>
<name>A0A9N9RHU8_9DIPT</name>
<proteinExistence type="predicted"/>
<keyword evidence="2" id="KW-1003">Cell membrane</keyword>
<reference evidence="12" key="1">
    <citation type="submission" date="2022-01" db="EMBL/GenBank/DDBJ databases">
        <authorList>
            <person name="King R."/>
        </authorList>
    </citation>
    <scope>NUCLEOTIDE SEQUENCE</scope>
</reference>
<dbReference type="Proteomes" id="UP001153620">
    <property type="component" value="Chromosome 1"/>
</dbReference>
<evidence type="ECO:0000256" key="8">
    <source>
        <dbReference type="ARBA" id="ARBA00023170"/>
    </source>
</evidence>
<protein>
    <recommendedName>
        <fullName evidence="14">Odorant receptor</fullName>
    </recommendedName>
</protein>
<sequence length="688" mass="80334">MFVGIEMPSGSKYHPRFVAVLAMSICAEIMHINGIYESWPHFKNLCLSLAIYSLIIQQVARLINRNILDDEAKIKNLQMLALNFYKREELDETNIQILKAGIKKTKFILEWYLTFSFIVYHIPIVTSWIISYINDQNIIFGELKLPFTTLNTRFEFIINSLLVFIMSFVVFVLFMLSDMIFIYQTYQLIPMSEIFTRKLQLLGKKIIDQKNLINIRALTVIYYKRKLQKQSVNESLILERNLLEIEDQMYEIIKEHEIYNNYIKKIIDSYQYTAFMALSLNSIALSLSLITIRFVSIPIGCALSVILLFQVLLPCANGHLINKQNDKFLDAVNDFPWYELSVKKRKIFLQFLLLLARLLNRVNLDDEKRISDLKNLVINFYKQEEVNEKILPILKSGVKNTKYVIQLYLALSSIIYHIPIIASWIISYKNGVFEMFAELKLPYITNENLTEFVINSFFVLMTSTAMYLSFMIQDMTFIFHSSQTVSMADVLIYKLQMLGIKLTNSKKTAEKKLLEVSCTSLRNYQITQYIKYNKILENTEDELDQIIKEHEKFNNYLSQMITSYQYTAFMALSFNSVALGLSIISARFVSIPIGCAASLIIVFQVLLPCTNGQLIIRQNEKFLNAVYDFPWYELSVRKRKTFLQFLLICQHTSKLTVPIIGNVDMNLFTNFVNASYSYFMFLIKFVKN</sequence>
<keyword evidence="8" id="KW-0675">Receptor</keyword>
<evidence type="ECO:0000256" key="10">
    <source>
        <dbReference type="SAM" id="Coils"/>
    </source>
</evidence>